<keyword evidence="11" id="KW-0012">Acyltransferase</keyword>
<dbReference type="InterPro" id="IPR012281">
    <property type="entry name" value="Phospholipid_synth_PlsX-like"/>
</dbReference>
<dbReference type="SUPFAM" id="SSF53659">
    <property type="entry name" value="Isocitrate/Isopropylmalate dehydrogenase-like"/>
    <property type="match status" value="1"/>
</dbReference>
<dbReference type="Gene3D" id="3.40.718.10">
    <property type="entry name" value="Isopropylmalate Dehydrogenase"/>
    <property type="match status" value="1"/>
</dbReference>
<evidence type="ECO:0000256" key="7">
    <source>
        <dbReference type="ARBA" id="ARBA00023264"/>
    </source>
</evidence>
<comment type="similarity">
    <text evidence="10">Belongs to the PlsX family.</text>
</comment>
<dbReference type="STRING" id="317577.GCA_000419625_00598"/>
<evidence type="ECO:0000256" key="5">
    <source>
        <dbReference type="ARBA" id="ARBA00023098"/>
    </source>
</evidence>
<dbReference type="PANTHER" id="PTHR30100">
    <property type="entry name" value="FATTY ACID/PHOSPHOLIPID SYNTHESIS PROTEIN PLSX"/>
    <property type="match status" value="1"/>
</dbReference>
<dbReference type="GO" id="GO:0005737">
    <property type="term" value="C:cytoplasm"/>
    <property type="evidence" value="ECO:0007669"/>
    <property type="project" value="UniProtKB-SubCell"/>
</dbReference>
<gene>
    <name evidence="10" type="primary">plsX</name>
    <name evidence="11" type="ORF">DFI_02710</name>
</gene>
<dbReference type="NCBIfam" id="TIGR00182">
    <property type="entry name" value="plsX"/>
    <property type="match status" value="1"/>
</dbReference>
<keyword evidence="2 10" id="KW-0963">Cytoplasm</keyword>
<comment type="subcellular location">
    <subcellularLocation>
        <location evidence="10">Cytoplasm</location>
    </subcellularLocation>
    <text evidence="10">Associated with the membrane possibly through PlsY.</text>
</comment>
<keyword evidence="5 10" id="KW-0443">Lipid metabolism</keyword>
<comment type="function">
    <text evidence="10">Catalyzes the reversible formation of acyl-phosphate (acyl-PO(4)) from acyl-[acyl-carrier-protein] (acyl-ACP). This enzyme utilizes acyl-ACP as fatty acyl donor, but not acyl-CoA.</text>
</comment>
<dbReference type="UniPathway" id="UPA00085"/>
<organism evidence="11 12">
    <name type="scientific">Deinococcus ficus</name>
    <dbReference type="NCBI Taxonomy" id="317577"/>
    <lineage>
        <taxon>Bacteria</taxon>
        <taxon>Thermotogati</taxon>
        <taxon>Deinococcota</taxon>
        <taxon>Deinococci</taxon>
        <taxon>Deinococcales</taxon>
        <taxon>Deinococcaceae</taxon>
        <taxon>Deinococcus</taxon>
    </lineage>
</organism>
<evidence type="ECO:0000256" key="3">
    <source>
        <dbReference type="ARBA" id="ARBA00022516"/>
    </source>
</evidence>
<dbReference type="RefSeq" id="WP_051307934.1">
    <property type="nucleotide sequence ID" value="NZ_CP021081.1"/>
</dbReference>
<dbReference type="KEGG" id="dfc:DFI_02710"/>
<reference evidence="11 12" key="1">
    <citation type="submission" date="2017-05" db="EMBL/GenBank/DDBJ databases">
        <title>The complete genome sequence of Deinococcus ficus isolated from the rhizosphere of the Ficus religiosa L. in Taiwan.</title>
        <authorList>
            <person name="Wu K.-M."/>
            <person name="Liao T.-L."/>
            <person name="Liu Y.-M."/>
            <person name="Young C.-C."/>
            <person name="Tsai S.-F."/>
        </authorList>
    </citation>
    <scope>NUCLEOTIDE SEQUENCE [LARGE SCALE GENOMIC DNA]</scope>
    <source>
        <strain evidence="11 12">CC-FR2-10</strain>
    </source>
</reference>
<dbReference type="AlphaFoldDB" id="A0A221STV0"/>
<dbReference type="PIRSF" id="PIRSF002465">
    <property type="entry name" value="Phsphlp_syn_PlsX"/>
    <property type="match status" value="1"/>
</dbReference>
<comment type="catalytic activity">
    <reaction evidence="1 10">
        <text>a fatty acyl-[ACP] + phosphate = an acyl phosphate + holo-[ACP]</text>
        <dbReference type="Rhea" id="RHEA:42292"/>
        <dbReference type="Rhea" id="RHEA-COMP:9685"/>
        <dbReference type="Rhea" id="RHEA-COMP:14125"/>
        <dbReference type="ChEBI" id="CHEBI:43474"/>
        <dbReference type="ChEBI" id="CHEBI:59918"/>
        <dbReference type="ChEBI" id="CHEBI:64479"/>
        <dbReference type="ChEBI" id="CHEBI:138651"/>
        <dbReference type="EC" id="2.3.1.274"/>
    </reaction>
</comment>
<keyword evidence="6 10" id="KW-0594">Phospholipid biosynthesis</keyword>
<evidence type="ECO:0000256" key="1">
    <source>
        <dbReference type="ARBA" id="ARBA00001232"/>
    </source>
</evidence>
<keyword evidence="7 10" id="KW-1208">Phospholipid metabolism</keyword>
<accession>A0A221STV0</accession>
<keyword evidence="3 10" id="KW-0444">Lipid biosynthesis</keyword>
<evidence type="ECO:0000256" key="8">
    <source>
        <dbReference type="ARBA" id="ARBA00024069"/>
    </source>
</evidence>
<evidence type="ECO:0000256" key="4">
    <source>
        <dbReference type="ARBA" id="ARBA00022679"/>
    </source>
</evidence>
<comment type="subunit">
    <text evidence="9 10">Homodimer. Probably interacts with PlsY.</text>
</comment>
<keyword evidence="4 10" id="KW-0808">Transferase</keyword>
<dbReference type="HAMAP" id="MF_00019">
    <property type="entry name" value="PlsX"/>
    <property type="match status" value="1"/>
</dbReference>
<evidence type="ECO:0000256" key="2">
    <source>
        <dbReference type="ARBA" id="ARBA00022490"/>
    </source>
</evidence>
<evidence type="ECO:0000313" key="12">
    <source>
        <dbReference type="Proteomes" id="UP000259030"/>
    </source>
</evidence>
<evidence type="ECO:0000313" key="11">
    <source>
        <dbReference type="EMBL" id="ASN80064.1"/>
    </source>
</evidence>
<dbReference type="GO" id="GO:0006633">
    <property type="term" value="P:fatty acid biosynthetic process"/>
    <property type="evidence" value="ECO:0007669"/>
    <property type="project" value="UniProtKB-UniRule"/>
</dbReference>
<dbReference type="EMBL" id="CP021081">
    <property type="protein sequence ID" value="ASN80064.1"/>
    <property type="molecule type" value="Genomic_DNA"/>
</dbReference>
<dbReference type="PANTHER" id="PTHR30100:SF1">
    <property type="entry name" value="PHOSPHATE ACYLTRANSFERASE"/>
    <property type="match status" value="1"/>
</dbReference>
<dbReference type="Pfam" id="PF02504">
    <property type="entry name" value="FA_synthesis"/>
    <property type="match status" value="1"/>
</dbReference>
<proteinExistence type="inferred from homology"/>
<dbReference type="Proteomes" id="UP000259030">
    <property type="component" value="Chromosome"/>
</dbReference>
<dbReference type="GO" id="GO:0008654">
    <property type="term" value="P:phospholipid biosynthetic process"/>
    <property type="evidence" value="ECO:0007669"/>
    <property type="project" value="UniProtKB-KW"/>
</dbReference>
<protein>
    <recommendedName>
        <fullName evidence="8 10">Phosphate acyltransferase</fullName>
        <ecNumber evidence="8 10">2.3.1.274</ecNumber>
    </recommendedName>
    <alternativeName>
        <fullName evidence="10">Acyl-ACP phosphotransacylase</fullName>
    </alternativeName>
    <alternativeName>
        <fullName evidence="10">Acyl-[acyl-carrier-protein]--phosphate acyltransferase</fullName>
    </alternativeName>
    <alternativeName>
        <fullName evidence="10">Phosphate-acyl-ACP acyltransferase</fullName>
    </alternativeName>
</protein>
<dbReference type="GO" id="GO:0043811">
    <property type="term" value="F:phosphate:acyl-[acyl carrier protein] acyltransferase activity"/>
    <property type="evidence" value="ECO:0007669"/>
    <property type="project" value="UniProtKB-UniRule"/>
</dbReference>
<evidence type="ECO:0000256" key="9">
    <source>
        <dbReference type="ARBA" id="ARBA00046608"/>
    </source>
</evidence>
<comment type="pathway">
    <text evidence="10">Lipid metabolism; phospholipid metabolism.</text>
</comment>
<sequence length="360" mass="37750">MTADPPAPRRTGKAGSGRRGALPIALDAVGGDYGAAPNVEGAVQAARAGVPVLLVGERTRLHAELGRHAGSGTLPIEVVDAPDLITMDDHATDVRRRPEASINVCTRLVREGRAAAAVSMGHSGATMTSALFTLGRIRGVDRPAILTHLPAQGGFTTLLDAGANTDVRPAYLAQWAQLASVYLRVLEGHENPTVGLLSIGEEDHKGSQLVLDTHALLRELHGQGRLNFHGNVEGNDIFKNTTDIVVTDGFTGNVVLKLAEGEAKVLFGWVKDALTRDLKSKLGALLVRGSLRSLAERLDPSTYGASILIGVRGLAFIGHGKSDARAVKNALLRASRAHEADLVSRLEAAFAEQAGPGTVG</sequence>
<dbReference type="InterPro" id="IPR003664">
    <property type="entry name" value="FA_synthesis"/>
</dbReference>
<dbReference type="EC" id="2.3.1.274" evidence="8 10"/>
<name>A0A221STV0_9DEIO</name>
<evidence type="ECO:0000256" key="10">
    <source>
        <dbReference type="HAMAP-Rule" id="MF_00019"/>
    </source>
</evidence>
<evidence type="ECO:0000256" key="6">
    <source>
        <dbReference type="ARBA" id="ARBA00023209"/>
    </source>
</evidence>
<keyword evidence="12" id="KW-1185">Reference proteome</keyword>